<dbReference type="AlphaFoldDB" id="A0ABD4RFG3"/>
<dbReference type="InterPro" id="IPR041420">
    <property type="entry name" value="PBECR4"/>
</dbReference>
<dbReference type="EMBL" id="JAIFTX010000004">
    <property type="protein sequence ID" value="MBX7289885.1"/>
    <property type="molecule type" value="Genomic_DNA"/>
</dbReference>
<dbReference type="RefSeq" id="WP_021874741.1">
    <property type="nucleotide sequence ID" value="NZ_CP018624.1"/>
</dbReference>
<name>A0ABD4RFG3_9CLOT</name>
<evidence type="ECO:0000259" key="1">
    <source>
        <dbReference type="Pfam" id="PF18813"/>
    </source>
</evidence>
<evidence type="ECO:0000313" key="3">
    <source>
        <dbReference type="Proteomes" id="UP000775179"/>
    </source>
</evidence>
<organism evidence="2 3">
    <name type="scientific">Clostridium chauvoei</name>
    <dbReference type="NCBI Taxonomy" id="46867"/>
    <lineage>
        <taxon>Bacteria</taxon>
        <taxon>Bacillati</taxon>
        <taxon>Bacillota</taxon>
        <taxon>Clostridia</taxon>
        <taxon>Eubacteriales</taxon>
        <taxon>Clostridiaceae</taxon>
        <taxon>Clostridium</taxon>
    </lineage>
</organism>
<protein>
    <recommendedName>
        <fullName evidence="1">Phage-Barnase-EndoU-ColicinE5/D-RelE like nuclease 4 domain-containing protein</fullName>
    </recommendedName>
</protein>
<accession>A0ABD4RFG3</accession>
<gene>
    <name evidence="2" type="ORF">K4H94_02320</name>
</gene>
<reference evidence="2 3" key="1">
    <citation type="submission" date="2021-08" db="EMBL/GenBank/DDBJ databases">
        <title>Genome sequence analysis of Clostridium chauvoei strains of European origin and evaluation of typing options for outbreak investigations.</title>
        <authorList>
            <person name="Abdel-Glil M."/>
            <person name="Thomas P."/>
            <person name="Seyboldt C."/>
        </authorList>
    </citation>
    <scope>NUCLEOTIDE SEQUENCE [LARGE SCALE GENOMIC DNA]</scope>
    <source>
        <strain evidence="2 3">S0260-09</strain>
    </source>
</reference>
<feature type="domain" description="Phage-Barnase-EndoU-ColicinE5/D-RelE like nuclease 4" evidence="1">
    <location>
        <begin position="7"/>
        <end position="92"/>
    </location>
</feature>
<dbReference type="Pfam" id="PF18813">
    <property type="entry name" value="PBECR4"/>
    <property type="match status" value="1"/>
</dbReference>
<dbReference type="Proteomes" id="UP000775179">
    <property type="component" value="Unassembled WGS sequence"/>
</dbReference>
<comment type="caution">
    <text evidence="2">The sequence shown here is derived from an EMBL/GenBank/DDBJ whole genome shotgun (WGS) entry which is preliminary data.</text>
</comment>
<evidence type="ECO:0000313" key="2">
    <source>
        <dbReference type="EMBL" id="MBX7289885.1"/>
    </source>
</evidence>
<dbReference type="GeneID" id="66300753"/>
<proteinExistence type="predicted"/>
<sequence length="93" mass="10312">MAKLNKKDVLKTIISSAKLYKKALSGKLSVNDFELRTDGTTELKLLVLPSLMDFKDHVRMIGEFEDCSPKLFTEVLAGNIQGALGFVHDNKGE</sequence>
<dbReference type="KEGG" id="cchv:BTM20_02665"/>